<protein>
    <submittedName>
        <fullName evidence="2">Uncharacterized protein</fullName>
    </submittedName>
</protein>
<evidence type="ECO:0000313" key="3">
    <source>
        <dbReference type="Proteomes" id="UP000326018"/>
    </source>
</evidence>
<accession>A0A5E7CUP2</accession>
<evidence type="ECO:0000256" key="1">
    <source>
        <dbReference type="SAM" id="Phobius"/>
    </source>
</evidence>
<dbReference type="AlphaFoldDB" id="A0A5E7CUP2"/>
<feature type="transmembrane region" description="Helical" evidence="1">
    <location>
        <begin position="12"/>
        <end position="35"/>
    </location>
</feature>
<keyword evidence="1" id="KW-0812">Transmembrane</keyword>
<keyword evidence="1" id="KW-0472">Membrane</keyword>
<name>A0A5E7CUP2_PSEFL</name>
<evidence type="ECO:0000313" key="2">
    <source>
        <dbReference type="EMBL" id="VVO08693.1"/>
    </source>
</evidence>
<keyword evidence="1" id="KW-1133">Transmembrane helix</keyword>
<organism evidence="2 3">
    <name type="scientific">Pseudomonas fluorescens</name>
    <dbReference type="NCBI Taxonomy" id="294"/>
    <lineage>
        <taxon>Bacteria</taxon>
        <taxon>Pseudomonadati</taxon>
        <taxon>Pseudomonadota</taxon>
        <taxon>Gammaproteobacteria</taxon>
        <taxon>Pseudomonadales</taxon>
        <taxon>Pseudomonadaceae</taxon>
        <taxon>Pseudomonas</taxon>
    </lineage>
</organism>
<dbReference type="Proteomes" id="UP000326018">
    <property type="component" value="Unassembled WGS sequence"/>
</dbReference>
<proteinExistence type="predicted"/>
<sequence>MNPLGVNTESVVLIYLIKKINVIIIFVNNGLSVFFNP</sequence>
<gene>
    <name evidence="2" type="ORF">PS712_03275</name>
</gene>
<dbReference type="EMBL" id="CABVIB010000016">
    <property type="protein sequence ID" value="VVO08693.1"/>
    <property type="molecule type" value="Genomic_DNA"/>
</dbReference>
<reference evidence="2 3" key="1">
    <citation type="submission" date="2019-09" db="EMBL/GenBank/DDBJ databases">
        <authorList>
            <person name="Chandra G."/>
            <person name="Truman W A."/>
        </authorList>
    </citation>
    <scope>NUCLEOTIDE SEQUENCE [LARGE SCALE GENOMIC DNA]</scope>
    <source>
        <strain evidence="2">PS712</strain>
    </source>
</reference>